<sequence>MSLKELQLVDFLSWIILIIFLLVVLFMVYQIAQLSNDKQETGNPVETADEPPLENDPVQMEFVPVLLWIIYSIIPLLLILCVILYLYCQPGNIQETGNPVETAEGEPDKLLQYPTQETQEPGVHPSMKFNVFLENERERFLATQANHERYEWEAQEEDSEVEEENRDTDEEREEPAQELLAYASQVVSNNSELVKGEKAKTEESEEQPSPAAKGAESAKFPLDTTNVPGDMDHSDTATGE</sequence>
<proteinExistence type="predicted"/>
<dbReference type="AlphaFoldDB" id="A0A6P8HHA1"/>
<evidence type="ECO:0000256" key="1">
    <source>
        <dbReference type="SAM" id="MobiDB-lite"/>
    </source>
</evidence>
<keyword evidence="2" id="KW-1133">Transmembrane helix</keyword>
<keyword evidence="2" id="KW-0472">Membrane</keyword>
<feature type="transmembrane region" description="Helical" evidence="2">
    <location>
        <begin position="12"/>
        <end position="32"/>
    </location>
</feature>
<dbReference type="KEGG" id="aten:116289229"/>
<feature type="region of interest" description="Disordered" evidence="1">
    <location>
        <begin position="149"/>
        <end position="240"/>
    </location>
</feature>
<keyword evidence="3" id="KW-1185">Reference proteome</keyword>
<dbReference type="OrthoDB" id="10629864at2759"/>
<dbReference type="GeneID" id="116289229"/>
<feature type="compositionally biased region" description="Basic and acidic residues" evidence="1">
    <location>
        <begin position="230"/>
        <end position="240"/>
    </location>
</feature>
<dbReference type="InParanoid" id="A0A6P8HHA1"/>
<feature type="transmembrane region" description="Helical" evidence="2">
    <location>
        <begin position="65"/>
        <end position="87"/>
    </location>
</feature>
<gene>
    <name evidence="4" type="primary">LOC116289229</name>
</gene>
<evidence type="ECO:0000313" key="4">
    <source>
        <dbReference type="RefSeq" id="XP_031551977.1"/>
    </source>
</evidence>
<dbReference type="Proteomes" id="UP000515163">
    <property type="component" value="Unplaced"/>
</dbReference>
<evidence type="ECO:0000256" key="2">
    <source>
        <dbReference type="SAM" id="Phobius"/>
    </source>
</evidence>
<accession>A0A6P8HHA1</accession>
<reference evidence="4" key="1">
    <citation type="submission" date="2025-08" db="UniProtKB">
        <authorList>
            <consortium name="RefSeq"/>
        </authorList>
    </citation>
    <scope>IDENTIFICATION</scope>
</reference>
<feature type="compositionally biased region" description="Acidic residues" evidence="1">
    <location>
        <begin position="153"/>
        <end position="173"/>
    </location>
</feature>
<organism evidence="3 4">
    <name type="scientific">Actinia tenebrosa</name>
    <name type="common">Australian red waratah sea anemone</name>
    <dbReference type="NCBI Taxonomy" id="6105"/>
    <lineage>
        <taxon>Eukaryota</taxon>
        <taxon>Metazoa</taxon>
        <taxon>Cnidaria</taxon>
        <taxon>Anthozoa</taxon>
        <taxon>Hexacorallia</taxon>
        <taxon>Actiniaria</taxon>
        <taxon>Actiniidae</taxon>
        <taxon>Actinia</taxon>
    </lineage>
</organism>
<name>A0A6P8HHA1_ACTTE</name>
<evidence type="ECO:0000313" key="3">
    <source>
        <dbReference type="Proteomes" id="UP000515163"/>
    </source>
</evidence>
<dbReference type="RefSeq" id="XP_031551977.1">
    <property type="nucleotide sequence ID" value="XM_031696117.1"/>
</dbReference>
<protein>
    <submittedName>
        <fullName evidence="4">Uncharacterized protein LOC116289229</fullName>
    </submittedName>
</protein>
<keyword evidence="2" id="KW-0812">Transmembrane</keyword>
<feature type="non-terminal residue" evidence="4">
    <location>
        <position position="240"/>
    </location>
</feature>